<organism evidence="1">
    <name type="scientific">marine metagenome</name>
    <dbReference type="NCBI Taxonomy" id="408172"/>
    <lineage>
        <taxon>unclassified sequences</taxon>
        <taxon>metagenomes</taxon>
        <taxon>ecological metagenomes</taxon>
    </lineage>
</organism>
<accession>A0A382BTR9</accession>
<evidence type="ECO:0000313" key="1">
    <source>
        <dbReference type="EMBL" id="SVB17196.1"/>
    </source>
</evidence>
<sequence length="67" mass="7927">MQMYLPNIDTKLLKRVQSKEFENSVDQAVRSFMYDLDFMLLEEQHLTTDRNYSCIQPNSAIGWVKPV</sequence>
<protein>
    <submittedName>
        <fullName evidence="1">Uncharacterized protein</fullName>
    </submittedName>
</protein>
<name>A0A382BTR9_9ZZZZ</name>
<dbReference type="EMBL" id="UINC01031330">
    <property type="protein sequence ID" value="SVB17196.1"/>
    <property type="molecule type" value="Genomic_DNA"/>
</dbReference>
<dbReference type="AlphaFoldDB" id="A0A382BTR9"/>
<gene>
    <name evidence="1" type="ORF">METZ01_LOCUS170050</name>
</gene>
<reference evidence="1" key="1">
    <citation type="submission" date="2018-05" db="EMBL/GenBank/DDBJ databases">
        <authorList>
            <person name="Lanie J.A."/>
            <person name="Ng W.-L."/>
            <person name="Kazmierczak K.M."/>
            <person name="Andrzejewski T.M."/>
            <person name="Davidsen T.M."/>
            <person name="Wayne K.J."/>
            <person name="Tettelin H."/>
            <person name="Glass J.I."/>
            <person name="Rusch D."/>
            <person name="Podicherti R."/>
            <person name="Tsui H.-C.T."/>
            <person name="Winkler M.E."/>
        </authorList>
    </citation>
    <scope>NUCLEOTIDE SEQUENCE</scope>
</reference>
<proteinExistence type="predicted"/>